<dbReference type="CDD" id="cd06286">
    <property type="entry name" value="PBP1_CcpB-like"/>
    <property type="match status" value="1"/>
</dbReference>
<evidence type="ECO:0000259" key="4">
    <source>
        <dbReference type="PROSITE" id="PS50932"/>
    </source>
</evidence>
<dbReference type="Gene3D" id="1.10.260.40">
    <property type="entry name" value="lambda repressor-like DNA-binding domains"/>
    <property type="match status" value="1"/>
</dbReference>
<dbReference type="SMART" id="SM00354">
    <property type="entry name" value="HTH_LACI"/>
    <property type="match status" value="1"/>
</dbReference>
<dbReference type="EMBL" id="AODM01000052">
    <property type="protein sequence ID" value="EUJ51513.1"/>
    <property type="molecule type" value="Genomic_DNA"/>
</dbReference>
<evidence type="ECO:0000256" key="2">
    <source>
        <dbReference type="ARBA" id="ARBA00023125"/>
    </source>
</evidence>
<dbReference type="RefSeq" id="WP_052006859.1">
    <property type="nucleotide sequence ID" value="NZ_AODM01000052.1"/>
</dbReference>
<keyword evidence="1" id="KW-0805">Transcription regulation</keyword>
<evidence type="ECO:0000256" key="1">
    <source>
        <dbReference type="ARBA" id="ARBA00023015"/>
    </source>
</evidence>
<evidence type="ECO:0000256" key="3">
    <source>
        <dbReference type="ARBA" id="ARBA00023163"/>
    </source>
</evidence>
<dbReference type="InterPro" id="IPR028082">
    <property type="entry name" value="Peripla_BP_I"/>
</dbReference>
<reference evidence="5 6" key="1">
    <citation type="submission" date="2012-12" db="EMBL/GenBank/DDBJ databases">
        <title>Novel taxa of Listeriaceae from agricultural environments in the United States.</title>
        <authorList>
            <person name="den Bakker H.C."/>
            <person name="Allred A."/>
            <person name="Warchocki S."/>
            <person name="Wright E.M."/>
            <person name="Burrell A."/>
            <person name="Nightingale K.K."/>
            <person name="Kephart D."/>
            <person name="Wiedmann M."/>
        </authorList>
    </citation>
    <scope>NUCLEOTIDE SEQUENCE [LARGE SCALE GENOMIC DNA]</scope>
    <source>
        <strain evidence="5 6">FSL S10-1203</strain>
    </source>
</reference>
<dbReference type="AlphaFoldDB" id="W7DP29"/>
<dbReference type="PANTHER" id="PTHR30146">
    <property type="entry name" value="LACI-RELATED TRANSCRIPTIONAL REPRESSOR"/>
    <property type="match status" value="1"/>
</dbReference>
<dbReference type="SUPFAM" id="SSF47413">
    <property type="entry name" value="lambda repressor-like DNA-binding domains"/>
    <property type="match status" value="1"/>
</dbReference>
<dbReference type="PRINTS" id="PR00036">
    <property type="entry name" value="HTHLACI"/>
</dbReference>
<dbReference type="PROSITE" id="PS00356">
    <property type="entry name" value="HTH_LACI_1"/>
    <property type="match status" value="1"/>
</dbReference>
<sequence length="336" mass="37961">MPNIKEIAKQAGVSVTTVSRVLNNHPYVASDKRERVQKVIQELDYIPNRSATNLALGKTNTVGVILPYNDHPWFDKVVNGVLDAAFRKKYSVTLFPTGYDAKTEEKYLMMLKTKQVDGLIIASRANTLELISEYAEYGPIVVSEETSLPGLSSAYIDRSKAYQEGFRFLKERGYHNVCFTNGRARSISPSTRNKMKAFEAVFGKKAKNYALNDCYTVQDGIRAAEYFFEEKGMKPDAFYANGDEVAAGIMVYARQKGMRVPEDIAILGQENLPIGLVLELTTLDHHLKKMGETAFSIFYSKEIRKERIAHELIIRKSVLKIFYKFLDMKPVSSCTT</sequence>
<dbReference type="InterPro" id="IPR010982">
    <property type="entry name" value="Lambda_DNA-bd_dom_sf"/>
</dbReference>
<gene>
    <name evidence="5" type="ORF">MCOL2_15507</name>
</gene>
<keyword evidence="2" id="KW-0238">DNA-binding</keyword>
<dbReference type="PROSITE" id="PS50932">
    <property type="entry name" value="HTH_LACI_2"/>
    <property type="match status" value="1"/>
</dbReference>
<dbReference type="InterPro" id="IPR000843">
    <property type="entry name" value="HTH_LacI"/>
</dbReference>
<accession>W7DP29</accession>
<feature type="domain" description="HTH lacI-type" evidence="4">
    <location>
        <begin position="2"/>
        <end position="56"/>
    </location>
</feature>
<name>W7DP29_9LIST</name>
<dbReference type="Gene3D" id="3.40.50.2300">
    <property type="match status" value="2"/>
</dbReference>
<organism evidence="5 6">
    <name type="scientific">Listeria fleischmannii FSL S10-1203</name>
    <dbReference type="NCBI Taxonomy" id="1265822"/>
    <lineage>
        <taxon>Bacteria</taxon>
        <taxon>Bacillati</taxon>
        <taxon>Bacillota</taxon>
        <taxon>Bacilli</taxon>
        <taxon>Bacillales</taxon>
        <taxon>Listeriaceae</taxon>
        <taxon>Listeria</taxon>
    </lineage>
</organism>
<dbReference type="Pfam" id="PF00532">
    <property type="entry name" value="Peripla_BP_1"/>
    <property type="match status" value="1"/>
</dbReference>
<dbReference type="GO" id="GO:0000976">
    <property type="term" value="F:transcription cis-regulatory region binding"/>
    <property type="evidence" value="ECO:0007669"/>
    <property type="project" value="TreeGrafter"/>
</dbReference>
<proteinExistence type="predicted"/>
<evidence type="ECO:0000313" key="6">
    <source>
        <dbReference type="Proteomes" id="UP000019241"/>
    </source>
</evidence>
<dbReference type="Pfam" id="PF00356">
    <property type="entry name" value="LacI"/>
    <property type="match status" value="1"/>
</dbReference>
<keyword evidence="3" id="KW-0804">Transcription</keyword>
<dbReference type="PATRIC" id="fig|1265822.4.peg.3151"/>
<dbReference type="CDD" id="cd01392">
    <property type="entry name" value="HTH_LacI"/>
    <property type="match status" value="1"/>
</dbReference>
<dbReference type="PANTHER" id="PTHR30146:SF105">
    <property type="entry name" value="CATABOLITE CONTROL PROTEIN B"/>
    <property type="match status" value="1"/>
</dbReference>
<protein>
    <submittedName>
        <fullName evidence="5">Putative LacI family transcriptional regulator</fullName>
    </submittedName>
</protein>
<evidence type="ECO:0000313" key="5">
    <source>
        <dbReference type="EMBL" id="EUJ51513.1"/>
    </source>
</evidence>
<dbReference type="GO" id="GO:0003700">
    <property type="term" value="F:DNA-binding transcription factor activity"/>
    <property type="evidence" value="ECO:0007669"/>
    <property type="project" value="TreeGrafter"/>
</dbReference>
<dbReference type="SUPFAM" id="SSF53822">
    <property type="entry name" value="Periplasmic binding protein-like I"/>
    <property type="match status" value="1"/>
</dbReference>
<dbReference type="Proteomes" id="UP000019241">
    <property type="component" value="Unassembled WGS sequence"/>
</dbReference>
<dbReference type="InterPro" id="IPR001761">
    <property type="entry name" value="Peripla_BP/Lac1_sug-bd_dom"/>
</dbReference>
<comment type="caution">
    <text evidence="5">The sequence shown here is derived from an EMBL/GenBank/DDBJ whole genome shotgun (WGS) entry which is preliminary data.</text>
</comment>